<keyword evidence="12" id="KW-1185">Reference proteome</keyword>
<evidence type="ECO:0000313" key="11">
    <source>
        <dbReference type="EMBL" id="RXF72751.1"/>
    </source>
</evidence>
<evidence type="ECO:0000256" key="9">
    <source>
        <dbReference type="RuleBase" id="RU369079"/>
    </source>
</evidence>
<dbReference type="EMBL" id="RYFI01000012">
    <property type="protein sequence ID" value="RXF72751.1"/>
    <property type="molecule type" value="Genomic_DNA"/>
</dbReference>
<dbReference type="Proteomes" id="UP000289708">
    <property type="component" value="Unassembled WGS sequence"/>
</dbReference>
<feature type="transmembrane region" description="Helical" evidence="9">
    <location>
        <begin position="52"/>
        <end position="68"/>
    </location>
</feature>
<keyword evidence="6 9" id="KW-1133">Transmembrane helix</keyword>
<evidence type="ECO:0000256" key="3">
    <source>
        <dbReference type="ARBA" id="ARBA00022475"/>
    </source>
</evidence>
<comment type="subunit">
    <text evidence="9">The complex comprises the extracytoplasmic solute receptor protein and the two transmembrane proteins.</text>
</comment>
<dbReference type="InterPro" id="IPR007387">
    <property type="entry name" value="TRAP_DctQ"/>
</dbReference>
<proteinExistence type="inferred from homology"/>
<evidence type="ECO:0000256" key="1">
    <source>
        <dbReference type="ARBA" id="ARBA00004429"/>
    </source>
</evidence>
<protein>
    <recommendedName>
        <fullName evidence="9">TRAP transporter small permease protein</fullName>
    </recommendedName>
</protein>
<evidence type="ECO:0000259" key="10">
    <source>
        <dbReference type="Pfam" id="PF04290"/>
    </source>
</evidence>
<dbReference type="GO" id="GO:0022857">
    <property type="term" value="F:transmembrane transporter activity"/>
    <property type="evidence" value="ECO:0007669"/>
    <property type="project" value="UniProtKB-UniRule"/>
</dbReference>
<keyword evidence="3" id="KW-1003">Cell membrane</keyword>
<dbReference type="InterPro" id="IPR055348">
    <property type="entry name" value="DctQ"/>
</dbReference>
<dbReference type="OrthoDB" id="9794346at2"/>
<keyword evidence="5 9" id="KW-0812">Transmembrane</keyword>
<feature type="domain" description="Tripartite ATP-independent periplasmic transporters DctQ component" evidence="10">
    <location>
        <begin position="26"/>
        <end position="159"/>
    </location>
</feature>
<dbReference type="PANTHER" id="PTHR35011">
    <property type="entry name" value="2,3-DIKETO-L-GULONATE TRAP TRANSPORTER SMALL PERMEASE PROTEIN YIAM"/>
    <property type="match status" value="1"/>
</dbReference>
<accession>A0A4Q0MGQ8</accession>
<gene>
    <name evidence="11" type="ORF">EK403_12975</name>
</gene>
<evidence type="ECO:0000256" key="4">
    <source>
        <dbReference type="ARBA" id="ARBA00022519"/>
    </source>
</evidence>
<comment type="subcellular location">
    <subcellularLocation>
        <location evidence="1 9">Cell inner membrane</location>
        <topology evidence="1 9">Multi-pass membrane protein</topology>
    </subcellularLocation>
</comment>
<dbReference type="RefSeq" id="WP_128777912.1">
    <property type="nucleotide sequence ID" value="NZ_RYFI01000012.1"/>
</dbReference>
<comment type="similarity">
    <text evidence="8 9">Belongs to the TRAP transporter small permease family.</text>
</comment>
<dbReference type="Pfam" id="PF04290">
    <property type="entry name" value="DctQ"/>
    <property type="match status" value="1"/>
</dbReference>
<dbReference type="AlphaFoldDB" id="A0A4Q0MGQ8"/>
<feature type="transmembrane region" description="Helical" evidence="9">
    <location>
        <begin position="134"/>
        <end position="153"/>
    </location>
</feature>
<dbReference type="PANTHER" id="PTHR35011:SF4">
    <property type="entry name" value="SLL1102 PROTEIN"/>
    <property type="match status" value="1"/>
</dbReference>
<keyword evidence="7 9" id="KW-0472">Membrane</keyword>
<keyword evidence="2 9" id="KW-0813">Transport</keyword>
<feature type="transmembrane region" description="Helical" evidence="9">
    <location>
        <begin position="89"/>
        <end position="114"/>
    </location>
</feature>
<comment type="caution">
    <text evidence="11">The sequence shown here is derived from an EMBL/GenBank/DDBJ whole genome shotgun (WGS) entry which is preliminary data.</text>
</comment>
<organism evidence="11 12">
    <name type="scientific">Hansschlegelia zhihuaiae</name>
    <dbReference type="NCBI Taxonomy" id="405005"/>
    <lineage>
        <taxon>Bacteria</taxon>
        <taxon>Pseudomonadati</taxon>
        <taxon>Pseudomonadota</taxon>
        <taxon>Alphaproteobacteria</taxon>
        <taxon>Hyphomicrobiales</taxon>
        <taxon>Methylopilaceae</taxon>
        <taxon>Hansschlegelia</taxon>
    </lineage>
</organism>
<keyword evidence="4 9" id="KW-0997">Cell inner membrane</keyword>
<evidence type="ECO:0000256" key="7">
    <source>
        <dbReference type="ARBA" id="ARBA00023136"/>
    </source>
</evidence>
<reference evidence="11 12" key="1">
    <citation type="submission" date="2018-12" db="EMBL/GenBank/DDBJ databases">
        <title>bacterium Hansschlegelia zhihuaiae S113.</title>
        <authorList>
            <person name="He J."/>
        </authorList>
    </citation>
    <scope>NUCLEOTIDE SEQUENCE [LARGE SCALE GENOMIC DNA]</scope>
    <source>
        <strain evidence="11 12">S 113</strain>
    </source>
</reference>
<evidence type="ECO:0000313" key="12">
    <source>
        <dbReference type="Proteomes" id="UP000289708"/>
    </source>
</evidence>
<evidence type="ECO:0000256" key="2">
    <source>
        <dbReference type="ARBA" id="ARBA00022448"/>
    </source>
</evidence>
<sequence length="204" mass="23206">MQSYLLAVDRFNSAIGKIFAWSIVVLTLVITFEVISRRVMGAPTTWAFDASYMLYGLLFMSAGAYTLSRNGHVRGDFLYRQWAPRTQAWLDLVLYIFFFFPGILALVYAGYVFFDLSYQTKETSSFSPDGLLLWPFKMIIPITGVLMAMQGVVEVLRCVICIRTGEWPQRQSDVEETEHLILAEAEANKVDVDRSQISVDEAKL</sequence>
<name>A0A4Q0MGQ8_9HYPH</name>
<evidence type="ECO:0000256" key="6">
    <source>
        <dbReference type="ARBA" id="ARBA00022989"/>
    </source>
</evidence>
<comment type="function">
    <text evidence="9">Part of the tripartite ATP-independent periplasmic (TRAP) transport system.</text>
</comment>
<feature type="transmembrane region" description="Helical" evidence="9">
    <location>
        <begin position="12"/>
        <end position="32"/>
    </location>
</feature>
<evidence type="ECO:0000256" key="5">
    <source>
        <dbReference type="ARBA" id="ARBA00022692"/>
    </source>
</evidence>
<evidence type="ECO:0000256" key="8">
    <source>
        <dbReference type="ARBA" id="ARBA00038436"/>
    </source>
</evidence>
<dbReference type="GO" id="GO:0005886">
    <property type="term" value="C:plasma membrane"/>
    <property type="evidence" value="ECO:0007669"/>
    <property type="project" value="UniProtKB-SubCell"/>
</dbReference>